<organism evidence="4 5">
    <name type="scientific">Phytophthora lilii</name>
    <dbReference type="NCBI Taxonomy" id="2077276"/>
    <lineage>
        <taxon>Eukaryota</taxon>
        <taxon>Sar</taxon>
        <taxon>Stramenopiles</taxon>
        <taxon>Oomycota</taxon>
        <taxon>Peronosporomycetes</taxon>
        <taxon>Peronosporales</taxon>
        <taxon>Peronosporaceae</taxon>
        <taxon>Phytophthora</taxon>
    </lineage>
</organism>
<comment type="cofactor">
    <cofactor evidence="1">
        <name>a divalent metal cation</name>
        <dbReference type="ChEBI" id="CHEBI:60240"/>
    </cofactor>
</comment>
<dbReference type="GO" id="GO:0046872">
    <property type="term" value="F:metal ion binding"/>
    <property type="evidence" value="ECO:0007669"/>
    <property type="project" value="UniProtKB-KW"/>
</dbReference>
<evidence type="ECO:0000256" key="2">
    <source>
        <dbReference type="ARBA" id="ARBA00022723"/>
    </source>
</evidence>
<feature type="domain" description="DDE Tnp4" evidence="3">
    <location>
        <begin position="27"/>
        <end position="109"/>
    </location>
</feature>
<evidence type="ECO:0000256" key="1">
    <source>
        <dbReference type="ARBA" id="ARBA00001968"/>
    </source>
</evidence>
<reference evidence="4" key="1">
    <citation type="submission" date="2023-04" db="EMBL/GenBank/DDBJ databases">
        <title>Phytophthora lilii NBRC 32176.</title>
        <authorList>
            <person name="Ichikawa N."/>
            <person name="Sato H."/>
            <person name="Tonouchi N."/>
        </authorList>
    </citation>
    <scope>NUCLEOTIDE SEQUENCE</scope>
    <source>
        <strain evidence="4">NBRC 32176</strain>
    </source>
</reference>
<keyword evidence="5" id="KW-1185">Reference proteome</keyword>
<dbReference type="Proteomes" id="UP001165083">
    <property type="component" value="Unassembled WGS sequence"/>
</dbReference>
<dbReference type="EMBL" id="BSXW01000378">
    <property type="protein sequence ID" value="GMF20518.1"/>
    <property type="molecule type" value="Genomic_DNA"/>
</dbReference>
<evidence type="ECO:0000313" key="4">
    <source>
        <dbReference type="EMBL" id="GMF20518.1"/>
    </source>
</evidence>
<proteinExistence type="predicted"/>
<dbReference type="OrthoDB" id="117933at2759"/>
<sequence>MLKKTNQELLIEDNGEGAKQYQELWGLLADKEYQGAGSMLRCIYPKKKPKNGELTADELVRNGNVSSDCVLVEIVFGRVCMLWKISHSTFKWNESTFDSFIKTCFALTNFDVEVNPLRADDGCSYKSVMKRYEAIAEREAHAVRRLSAAIGASVTLTPSHNIDDVDFNLCHYGFPWALVAIYLLLEPSMFIKTPLWLLIKGHTEKAIDVIASMYGEEHAQTALAWLEISTASAPSSLAPALWNSDVWHHGTVVAITSDARALVGVDVVRLTDRPGRQMSVGEFFPVFAAHIHPIEWGYIRGAAPTEDEEGQYANTLG</sequence>
<evidence type="ECO:0000313" key="5">
    <source>
        <dbReference type="Proteomes" id="UP001165083"/>
    </source>
</evidence>
<evidence type="ECO:0000259" key="3">
    <source>
        <dbReference type="Pfam" id="PF13359"/>
    </source>
</evidence>
<keyword evidence="2" id="KW-0479">Metal-binding</keyword>
<dbReference type="InterPro" id="IPR027806">
    <property type="entry name" value="HARBI1_dom"/>
</dbReference>
<protein>
    <submittedName>
        <fullName evidence="4">Unnamed protein product</fullName>
    </submittedName>
</protein>
<gene>
    <name evidence="4" type="ORF">Plil01_000797100</name>
</gene>
<name>A0A9W6TW95_9STRA</name>
<dbReference type="AlphaFoldDB" id="A0A9W6TW95"/>
<accession>A0A9W6TW95</accession>
<comment type="caution">
    <text evidence="4">The sequence shown here is derived from an EMBL/GenBank/DDBJ whole genome shotgun (WGS) entry which is preliminary data.</text>
</comment>
<dbReference type="Pfam" id="PF13359">
    <property type="entry name" value="DDE_Tnp_4"/>
    <property type="match status" value="1"/>
</dbReference>